<sequence length="141" mass="15701">MRRPASPVHPKPYELHPGNSQSDEGNGSRDPKVGRPASPVHFNPTDCTLEMCNLTEETKDPNADVHMTIRECLTFRGQWLFSPYHQAGPRPASGPSASCLCRGIVWPSQRESCLIQTSYYTVEGGTSTFLILRSRETKDPQ</sequence>
<proteinExistence type="predicted"/>
<protein>
    <submittedName>
        <fullName evidence="2">Uncharacterized protein</fullName>
    </submittedName>
</protein>
<reference evidence="2" key="1">
    <citation type="journal article" date="2023" name="Science">
        <title>Genome structures resolve the early diversification of teleost fishes.</title>
        <authorList>
            <person name="Parey E."/>
            <person name="Louis A."/>
            <person name="Montfort J."/>
            <person name="Bouchez O."/>
            <person name="Roques C."/>
            <person name="Iampietro C."/>
            <person name="Lluch J."/>
            <person name="Castinel A."/>
            <person name="Donnadieu C."/>
            <person name="Desvignes T."/>
            <person name="Floi Bucao C."/>
            <person name="Jouanno E."/>
            <person name="Wen M."/>
            <person name="Mejri S."/>
            <person name="Dirks R."/>
            <person name="Jansen H."/>
            <person name="Henkel C."/>
            <person name="Chen W.J."/>
            <person name="Zahm M."/>
            <person name="Cabau C."/>
            <person name="Klopp C."/>
            <person name="Thompson A.W."/>
            <person name="Robinson-Rechavi M."/>
            <person name="Braasch I."/>
            <person name="Lecointre G."/>
            <person name="Bobe J."/>
            <person name="Postlethwait J.H."/>
            <person name="Berthelot C."/>
            <person name="Roest Crollius H."/>
            <person name="Guiguen Y."/>
        </authorList>
    </citation>
    <scope>NUCLEOTIDE SEQUENCE</scope>
    <source>
        <strain evidence="2">WJC10195</strain>
    </source>
</reference>
<dbReference type="Proteomes" id="UP001152622">
    <property type="component" value="Chromosome 9"/>
</dbReference>
<name>A0A9Q1F4C5_SYNKA</name>
<evidence type="ECO:0000256" key="1">
    <source>
        <dbReference type="SAM" id="MobiDB-lite"/>
    </source>
</evidence>
<feature type="region of interest" description="Disordered" evidence="1">
    <location>
        <begin position="1"/>
        <end position="43"/>
    </location>
</feature>
<evidence type="ECO:0000313" key="3">
    <source>
        <dbReference type="Proteomes" id="UP001152622"/>
    </source>
</evidence>
<keyword evidence="3" id="KW-1185">Reference proteome</keyword>
<organism evidence="2 3">
    <name type="scientific">Synaphobranchus kaupii</name>
    <name type="common">Kaup's arrowtooth eel</name>
    <dbReference type="NCBI Taxonomy" id="118154"/>
    <lineage>
        <taxon>Eukaryota</taxon>
        <taxon>Metazoa</taxon>
        <taxon>Chordata</taxon>
        <taxon>Craniata</taxon>
        <taxon>Vertebrata</taxon>
        <taxon>Euteleostomi</taxon>
        <taxon>Actinopterygii</taxon>
        <taxon>Neopterygii</taxon>
        <taxon>Teleostei</taxon>
        <taxon>Anguilliformes</taxon>
        <taxon>Synaphobranchidae</taxon>
        <taxon>Synaphobranchus</taxon>
    </lineage>
</organism>
<gene>
    <name evidence="2" type="ORF">SKAU_G00258460</name>
</gene>
<comment type="caution">
    <text evidence="2">The sequence shown here is derived from an EMBL/GenBank/DDBJ whole genome shotgun (WGS) entry which is preliminary data.</text>
</comment>
<accession>A0A9Q1F4C5</accession>
<dbReference type="EMBL" id="JAINUF010000009">
    <property type="protein sequence ID" value="KAJ8350716.1"/>
    <property type="molecule type" value="Genomic_DNA"/>
</dbReference>
<evidence type="ECO:0000313" key="2">
    <source>
        <dbReference type="EMBL" id="KAJ8350716.1"/>
    </source>
</evidence>
<dbReference type="AlphaFoldDB" id="A0A9Q1F4C5"/>